<accession>A0A1G5BLW4</accession>
<sequence>MPVFAEIFFISPGEYSYTACNFSNDTLFFVYFFDFICIEKLNTVGRILFKLCKNYSFRFFR</sequence>
<gene>
    <name evidence="1" type="ORF">SAMN05216233_10287</name>
</gene>
<name>A0A1G5BLW4_9BACT</name>
<reference evidence="1 2" key="1">
    <citation type="submission" date="2016-10" db="EMBL/GenBank/DDBJ databases">
        <authorList>
            <person name="de Groot N.N."/>
        </authorList>
    </citation>
    <scope>NUCLEOTIDE SEQUENCE [LARGE SCALE GENOMIC DNA]</scope>
    <source>
        <strain evidence="1 2">AA1</strain>
    </source>
</reference>
<evidence type="ECO:0000313" key="1">
    <source>
        <dbReference type="EMBL" id="SCX91143.1"/>
    </source>
</evidence>
<protein>
    <submittedName>
        <fullName evidence="1">Uncharacterized protein</fullName>
    </submittedName>
</protein>
<proteinExistence type="predicted"/>
<evidence type="ECO:0000313" key="2">
    <source>
        <dbReference type="Proteomes" id="UP000198870"/>
    </source>
</evidence>
<dbReference type="AlphaFoldDB" id="A0A1G5BLW4"/>
<dbReference type="EMBL" id="FMUX01000002">
    <property type="protein sequence ID" value="SCX91143.1"/>
    <property type="molecule type" value="Genomic_DNA"/>
</dbReference>
<keyword evidence="2" id="KW-1185">Reference proteome</keyword>
<dbReference type="Proteomes" id="UP000198870">
    <property type="component" value="Unassembled WGS sequence"/>
</dbReference>
<organism evidence="1 2">
    <name type="scientific">Desulfoluna spongiiphila</name>
    <dbReference type="NCBI Taxonomy" id="419481"/>
    <lineage>
        <taxon>Bacteria</taxon>
        <taxon>Pseudomonadati</taxon>
        <taxon>Thermodesulfobacteriota</taxon>
        <taxon>Desulfobacteria</taxon>
        <taxon>Desulfobacterales</taxon>
        <taxon>Desulfolunaceae</taxon>
        <taxon>Desulfoluna</taxon>
    </lineage>
</organism>